<name>A0A8C6S5A0_9GOBI</name>
<dbReference type="InterPro" id="IPR012337">
    <property type="entry name" value="RNaseH-like_sf"/>
</dbReference>
<dbReference type="Gene3D" id="1.10.340.70">
    <property type="match status" value="1"/>
</dbReference>
<dbReference type="GO" id="GO:0003676">
    <property type="term" value="F:nucleic acid binding"/>
    <property type="evidence" value="ECO:0007669"/>
    <property type="project" value="InterPro"/>
</dbReference>
<proteinExistence type="predicted"/>
<dbReference type="Proteomes" id="UP000694523">
    <property type="component" value="Unplaced"/>
</dbReference>
<dbReference type="Ensembl" id="ENSNMLT00000000525.1">
    <property type="protein sequence ID" value="ENSNMLP00000000441.1"/>
    <property type="gene ID" value="ENSNMLG00000000370.1"/>
</dbReference>
<organism evidence="2 3">
    <name type="scientific">Neogobius melanostomus</name>
    <name type="common">round goby</name>
    <dbReference type="NCBI Taxonomy" id="47308"/>
    <lineage>
        <taxon>Eukaryota</taxon>
        <taxon>Metazoa</taxon>
        <taxon>Chordata</taxon>
        <taxon>Craniata</taxon>
        <taxon>Vertebrata</taxon>
        <taxon>Euteleostomi</taxon>
        <taxon>Actinopterygii</taxon>
        <taxon>Neopterygii</taxon>
        <taxon>Teleostei</taxon>
        <taxon>Neoteleostei</taxon>
        <taxon>Acanthomorphata</taxon>
        <taxon>Gobiaria</taxon>
        <taxon>Gobiiformes</taxon>
        <taxon>Gobioidei</taxon>
        <taxon>Gobiidae</taxon>
        <taxon>Benthophilinae</taxon>
        <taxon>Neogobiini</taxon>
        <taxon>Neogobius</taxon>
    </lineage>
</organism>
<evidence type="ECO:0000313" key="3">
    <source>
        <dbReference type="Proteomes" id="UP000694523"/>
    </source>
</evidence>
<reference evidence="2" key="1">
    <citation type="submission" date="2025-08" db="UniProtKB">
        <authorList>
            <consortium name="Ensembl"/>
        </authorList>
    </citation>
    <scope>IDENTIFICATION</scope>
</reference>
<dbReference type="AlphaFoldDB" id="A0A8C6S5A0"/>
<dbReference type="InterPro" id="IPR041588">
    <property type="entry name" value="Integrase_H2C2"/>
</dbReference>
<dbReference type="GO" id="GO:0015074">
    <property type="term" value="P:DNA integration"/>
    <property type="evidence" value="ECO:0007669"/>
    <property type="project" value="InterPro"/>
</dbReference>
<protein>
    <recommendedName>
        <fullName evidence="1">Integrase catalytic domain-containing protein</fullName>
    </recommendedName>
</protein>
<evidence type="ECO:0000313" key="2">
    <source>
        <dbReference type="Ensembl" id="ENSNMLP00000000441.1"/>
    </source>
</evidence>
<dbReference type="InterPro" id="IPR036397">
    <property type="entry name" value="RNaseH_sf"/>
</dbReference>
<dbReference type="Pfam" id="PF00665">
    <property type="entry name" value="rve"/>
    <property type="match status" value="1"/>
</dbReference>
<dbReference type="SUPFAM" id="SSF53098">
    <property type="entry name" value="Ribonuclease H-like"/>
    <property type="match status" value="1"/>
</dbReference>
<dbReference type="InterPro" id="IPR052160">
    <property type="entry name" value="Gypsy_RT_Integrase-like"/>
</dbReference>
<dbReference type="Pfam" id="PF17921">
    <property type="entry name" value="Integrase_H2C2"/>
    <property type="match status" value="1"/>
</dbReference>
<dbReference type="PANTHER" id="PTHR47266">
    <property type="entry name" value="ENDONUCLEASE-RELATED"/>
    <property type="match status" value="1"/>
</dbReference>
<accession>A0A8C6S5A0</accession>
<dbReference type="PROSITE" id="PS50994">
    <property type="entry name" value="INTEGRASE"/>
    <property type="match status" value="1"/>
</dbReference>
<dbReference type="InterPro" id="IPR001584">
    <property type="entry name" value="Integrase_cat-core"/>
</dbReference>
<dbReference type="Gene3D" id="3.30.420.10">
    <property type="entry name" value="Ribonuclease H-like superfamily/Ribonuclease H"/>
    <property type="match status" value="1"/>
</dbReference>
<reference evidence="2" key="2">
    <citation type="submission" date="2025-09" db="UniProtKB">
        <authorList>
            <consortium name="Ensembl"/>
        </authorList>
    </citation>
    <scope>IDENTIFICATION</scope>
</reference>
<sequence>MEDQLSDQVLRFYTATEQKYPQWVYDLHPQANAKSKFRQAAKPYRVLTKSRMSNILEACHDNHFGRDKTLANISDHYYWKGMKSDVYQHVKACEKLPGQVWSLVGIDLIGPLQETSNGNKYIVAATDHFSKWTEATALPDKSAKSVAHFLCNVICRLGCMDTLISDQGREFVNSVIDNLMTHFKTDHRISSAYHPQTNGQRVRDNRTLKESLSKHVNDQGNNWDEFLPGVLRALTCAGLSRGTFRAMHDFKP</sequence>
<feature type="domain" description="Integrase catalytic" evidence="1">
    <location>
        <begin position="93"/>
        <end position="252"/>
    </location>
</feature>
<keyword evidence="3" id="KW-1185">Reference proteome</keyword>
<evidence type="ECO:0000259" key="1">
    <source>
        <dbReference type="PROSITE" id="PS50994"/>
    </source>
</evidence>